<accession>A0ABQ9HDV5</accession>
<organism evidence="1 2">
    <name type="scientific">Dryococelus australis</name>
    <dbReference type="NCBI Taxonomy" id="614101"/>
    <lineage>
        <taxon>Eukaryota</taxon>
        <taxon>Metazoa</taxon>
        <taxon>Ecdysozoa</taxon>
        <taxon>Arthropoda</taxon>
        <taxon>Hexapoda</taxon>
        <taxon>Insecta</taxon>
        <taxon>Pterygota</taxon>
        <taxon>Neoptera</taxon>
        <taxon>Polyneoptera</taxon>
        <taxon>Phasmatodea</taxon>
        <taxon>Verophasmatodea</taxon>
        <taxon>Anareolatae</taxon>
        <taxon>Phasmatidae</taxon>
        <taxon>Eurycanthinae</taxon>
        <taxon>Dryococelus</taxon>
    </lineage>
</organism>
<proteinExistence type="predicted"/>
<name>A0ABQ9HDV5_9NEOP</name>
<dbReference type="Proteomes" id="UP001159363">
    <property type="component" value="Chromosome 4"/>
</dbReference>
<evidence type="ECO:0000313" key="1">
    <source>
        <dbReference type="EMBL" id="KAJ8882464.1"/>
    </source>
</evidence>
<gene>
    <name evidence="1" type="ORF">PR048_014272</name>
</gene>
<evidence type="ECO:0000313" key="2">
    <source>
        <dbReference type="Proteomes" id="UP001159363"/>
    </source>
</evidence>
<sequence length="249" mass="28400">MTLMSIIIEHQSKQHQMLFYVQRYVIDGGYSIHKLKWKKGDTYCEIAKACADFTIKNYGLATVGFDGHDSGHSIKDNTHKRRQQNMHYPIVHISGDTEFEGNQEMVMRGYKLFFYITLKLIANHSLLNWIIMSCACSYYFFTLSRDVIPHRVSMVLVRKRKFQKLLNGDCVLHSCASAFTLPGKNPADITSLGSQVMAFISGGNSTSSLVVLRYHTLTKKGVTAKSFVHPERLPPTESSAKFHCLRVYY</sequence>
<protein>
    <submittedName>
        <fullName evidence="1">Uncharacterized protein</fullName>
    </submittedName>
</protein>
<dbReference type="EMBL" id="JARBHB010000005">
    <property type="protein sequence ID" value="KAJ8882464.1"/>
    <property type="molecule type" value="Genomic_DNA"/>
</dbReference>
<reference evidence="1 2" key="1">
    <citation type="submission" date="2023-02" db="EMBL/GenBank/DDBJ databases">
        <title>LHISI_Scaffold_Assembly.</title>
        <authorList>
            <person name="Stuart O.P."/>
            <person name="Cleave R."/>
            <person name="Magrath M.J.L."/>
            <person name="Mikheyev A.S."/>
        </authorList>
    </citation>
    <scope>NUCLEOTIDE SEQUENCE [LARGE SCALE GENOMIC DNA]</scope>
    <source>
        <strain evidence="1">Daus_M_001</strain>
        <tissue evidence="1">Leg muscle</tissue>
    </source>
</reference>
<keyword evidence="2" id="KW-1185">Reference proteome</keyword>
<comment type="caution">
    <text evidence="1">The sequence shown here is derived from an EMBL/GenBank/DDBJ whole genome shotgun (WGS) entry which is preliminary data.</text>
</comment>